<comment type="caution">
    <text evidence="1">The sequence shown here is derived from an EMBL/GenBank/DDBJ whole genome shotgun (WGS) entry which is preliminary data.</text>
</comment>
<organism evidence="1 2">
    <name type="scientific">Pleurodeles waltl</name>
    <name type="common">Iberian ribbed newt</name>
    <dbReference type="NCBI Taxonomy" id="8319"/>
    <lineage>
        <taxon>Eukaryota</taxon>
        <taxon>Metazoa</taxon>
        <taxon>Chordata</taxon>
        <taxon>Craniata</taxon>
        <taxon>Vertebrata</taxon>
        <taxon>Euteleostomi</taxon>
        <taxon>Amphibia</taxon>
        <taxon>Batrachia</taxon>
        <taxon>Caudata</taxon>
        <taxon>Salamandroidea</taxon>
        <taxon>Salamandridae</taxon>
        <taxon>Pleurodelinae</taxon>
        <taxon>Pleurodeles</taxon>
    </lineage>
</organism>
<sequence>MSHTGKPRLPASKMVDGKWSRAEGRWVPGLGGGLCVLAGRPRRSEWPGTTCGPRGVQSRVLHCRVWTSAGAARCGSGPAAPGGGAPFPPFSLRWSGTGRKGLHKRFAPKRAERLSTAAWAPDLGRE</sequence>
<protein>
    <submittedName>
        <fullName evidence="1">Uncharacterized protein</fullName>
    </submittedName>
</protein>
<dbReference type="EMBL" id="JANPWB010000003">
    <property type="protein sequence ID" value="KAJ1201133.1"/>
    <property type="molecule type" value="Genomic_DNA"/>
</dbReference>
<evidence type="ECO:0000313" key="1">
    <source>
        <dbReference type="EMBL" id="KAJ1201133.1"/>
    </source>
</evidence>
<proteinExistence type="predicted"/>
<keyword evidence="2" id="KW-1185">Reference proteome</keyword>
<gene>
    <name evidence="1" type="ORF">NDU88_004948</name>
</gene>
<evidence type="ECO:0000313" key="2">
    <source>
        <dbReference type="Proteomes" id="UP001066276"/>
    </source>
</evidence>
<dbReference type="Proteomes" id="UP001066276">
    <property type="component" value="Chromosome 2_1"/>
</dbReference>
<name>A0AAV7VIF9_PLEWA</name>
<dbReference type="AlphaFoldDB" id="A0AAV7VIF9"/>
<reference evidence="1" key="1">
    <citation type="journal article" date="2022" name="bioRxiv">
        <title>Sequencing and chromosome-scale assembly of the giantPleurodeles waltlgenome.</title>
        <authorList>
            <person name="Brown T."/>
            <person name="Elewa A."/>
            <person name="Iarovenko S."/>
            <person name="Subramanian E."/>
            <person name="Araus A.J."/>
            <person name="Petzold A."/>
            <person name="Susuki M."/>
            <person name="Suzuki K.-i.T."/>
            <person name="Hayashi T."/>
            <person name="Toyoda A."/>
            <person name="Oliveira C."/>
            <person name="Osipova E."/>
            <person name="Leigh N.D."/>
            <person name="Simon A."/>
            <person name="Yun M.H."/>
        </authorList>
    </citation>
    <scope>NUCLEOTIDE SEQUENCE</scope>
    <source>
        <strain evidence="1">20211129_DDA</strain>
        <tissue evidence="1">Liver</tissue>
    </source>
</reference>
<accession>A0AAV7VIF9</accession>